<keyword evidence="5" id="KW-0560">Oxidoreductase</keyword>
<evidence type="ECO:0008006" key="8">
    <source>
        <dbReference type="Google" id="ProtNLM"/>
    </source>
</evidence>
<feature type="binding site" description="axial binding residue" evidence="4">
    <location>
        <position position="69"/>
    </location>
    <ligand>
        <name>heme</name>
        <dbReference type="ChEBI" id="CHEBI:30413"/>
    </ligand>
    <ligandPart>
        <name>Fe</name>
        <dbReference type="ChEBI" id="CHEBI:18248"/>
    </ligandPart>
</feature>
<feature type="non-terminal residue" evidence="6">
    <location>
        <position position="1"/>
    </location>
</feature>
<evidence type="ECO:0000256" key="4">
    <source>
        <dbReference type="PIRSR" id="PIRSR602401-1"/>
    </source>
</evidence>
<dbReference type="GO" id="GO:0016712">
    <property type="term" value="F:oxidoreductase activity, acting on paired donors, with incorporation or reduction of molecular oxygen, reduced flavin or flavoprotein as one donor, and incorporation of one atom of oxygen"/>
    <property type="evidence" value="ECO:0007669"/>
    <property type="project" value="TreeGrafter"/>
</dbReference>
<dbReference type="GO" id="GO:0005506">
    <property type="term" value="F:iron ion binding"/>
    <property type="evidence" value="ECO:0007669"/>
    <property type="project" value="InterPro"/>
</dbReference>
<dbReference type="GO" id="GO:0005737">
    <property type="term" value="C:cytoplasm"/>
    <property type="evidence" value="ECO:0007669"/>
    <property type="project" value="TreeGrafter"/>
</dbReference>
<dbReference type="PROSITE" id="PS00086">
    <property type="entry name" value="CYTOCHROME_P450"/>
    <property type="match status" value="1"/>
</dbReference>
<dbReference type="AlphaFoldDB" id="A0AAE1AAW0"/>
<dbReference type="GO" id="GO:0006082">
    <property type="term" value="P:organic acid metabolic process"/>
    <property type="evidence" value="ECO:0007669"/>
    <property type="project" value="TreeGrafter"/>
</dbReference>
<comment type="cofactor">
    <cofactor evidence="4">
        <name>heme</name>
        <dbReference type="ChEBI" id="CHEBI:30413"/>
    </cofactor>
</comment>
<organism evidence="6 7">
    <name type="scientific">Elysia crispata</name>
    <name type="common">lettuce slug</name>
    <dbReference type="NCBI Taxonomy" id="231223"/>
    <lineage>
        <taxon>Eukaryota</taxon>
        <taxon>Metazoa</taxon>
        <taxon>Spiralia</taxon>
        <taxon>Lophotrochozoa</taxon>
        <taxon>Mollusca</taxon>
        <taxon>Gastropoda</taxon>
        <taxon>Heterobranchia</taxon>
        <taxon>Euthyneura</taxon>
        <taxon>Panpulmonata</taxon>
        <taxon>Sacoglossa</taxon>
        <taxon>Placobranchoidea</taxon>
        <taxon>Plakobranchidae</taxon>
        <taxon>Elysia</taxon>
    </lineage>
</organism>
<dbReference type="GO" id="GO:0006805">
    <property type="term" value="P:xenobiotic metabolic process"/>
    <property type="evidence" value="ECO:0007669"/>
    <property type="project" value="TreeGrafter"/>
</dbReference>
<dbReference type="Pfam" id="PF00067">
    <property type="entry name" value="p450"/>
    <property type="match status" value="1"/>
</dbReference>
<protein>
    <recommendedName>
        <fullName evidence="8">Cytochrome P450</fullName>
    </recommendedName>
</protein>
<dbReference type="InterPro" id="IPR050182">
    <property type="entry name" value="Cytochrome_P450_fam2"/>
</dbReference>
<dbReference type="InterPro" id="IPR001128">
    <property type="entry name" value="Cyt_P450"/>
</dbReference>
<dbReference type="PANTHER" id="PTHR24300:SF403">
    <property type="entry name" value="CYTOCHROME P450 306A1"/>
    <property type="match status" value="1"/>
</dbReference>
<keyword evidence="3 4" id="KW-0408">Iron</keyword>
<accession>A0AAE1AAW0</accession>
<proteinExistence type="inferred from homology"/>
<evidence type="ECO:0000256" key="2">
    <source>
        <dbReference type="ARBA" id="ARBA00022723"/>
    </source>
</evidence>
<gene>
    <name evidence="6" type="ORF">RRG08_020628</name>
</gene>
<evidence type="ECO:0000256" key="5">
    <source>
        <dbReference type="RuleBase" id="RU000461"/>
    </source>
</evidence>
<evidence type="ECO:0000256" key="3">
    <source>
        <dbReference type="ARBA" id="ARBA00023004"/>
    </source>
</evidence>
<dbReference type="EMBL" id="JAWDGP010002230">
    <property type="protein sequence ID" value="KAK3784523.1"/>
    <property type="molecule type" value="Genomic_DNA"/>
</dbReference>
<dbReference type="GO" id="GO:0020037">
    <property type="term" value="F:heme binding"/>
    <property type="evidence" value="ECO:0007669"/>
    <property type="project" value="InterPro"/>
</dbReference>
<name>A0AAE1AAW0_9GAST</name>
<reference evidence="6" key="1">
    <citation type="journal article" date="2023" name="G3 (Bethesda)">
        <title>A reference genome for the long-term kleptoplast-retaining sea slug Elysia crispata morphotype clarki.</title>
        <authorList>
            <person name="Eastman K.E."/>
            <person name="Pendleton A.L."/>
            <person name="Shaikh M.A."/>
            <person name="Suttiyut T."/>
            <person name="Ogas R."/>
            <person name="Tomko P."/>
            <person name="Gavelis G."/>
            <person name="Widhalm J.R."/>
            <person name="Wisecaver J.H."/>
        </authorList>
    </citation>
    <scope>NUCLEOTIDE SEQUENCE</scope>
    <source>
        <strain evidence="6">ECLA1</strain>
    </source>
</reference>
<dbReference type="PANTHER" id="PTHR24300">
    <property type="entry name" value="CYTOCHROME P450 508A4-RELATED"/>
    <property type="match status" value="1"/>
</dbReference>
<keyword evidence="7" id="KW-1185">Reference proteome</keyword>
<dbReference type="InterPro" id="IPR036396">
    <property type="entry name" value="Cyt_P450_sf"/>
</dbReference>
<comment type="similarity">
    <text evidence="1 5">Belongs to the cytochrome P450 family.</text>
</comment>
<keyword evidence="5" id="KW-0503">Monooxygenase</keyword>
<keyword evidence="2 4" id="KW-0479">Metal-binding</keyword>
<evidence type="ECO:0000256" key="1">
    <source>
        <dbReference type="ARBA" id="ARBA00010617"/>
    </source>
</evidence>
<dbReference type="InterPro" id="IPR002401">
    <property type="entry name" value="Cyt_P450_E_grp-I"/>
</dbReference>
<dbReference type="Proteomes" id="UP001283361">
    <property type="component" value="Unassembled WGS sequence"/>
</dbReference>
<dbReference type="PRINTS" id="PR00463">
    <property type="entry name" value="EP450I"/>
</dbReference>
<dbReference type="GO" id="GO:0008395">
    <property type="term" value="F:steroid hydroxylase activity"/>
    <property type="evidence" value="ECO:0007669"/>
    <property type="project" value="TreeGrafter"/>
</dbReference>
<dbReference type="Gene3D" id="1.10.630.10">
    <property type="entry name" value="Cytochrome P450"/>
    <property type="match status" value="1"/>
</dbReference>
<dbReference type="SUPFAM" id="SSF48264">
    <property type="entry name" value="Cytochrome P450"/>
    <property type="match status" value="1"/>
</dbReference>
<evidence type="ECO:0000313" key="6">
    <source>
        <dbReference type="EMBL" id="KAK3784523.1"/>
    </source>
</evidence>
<evidence type="ECO:0000313" key="7">
    <source>
        <dbReference type="Proteomes" id="UP001283361"/>
    </source>
</evidence>
<dbReference type="InterPro" id="IPR017972">
    <property type="entry name" value="Cyt_P450_CS"/>
</dbReference>
<comment type="caution">
    <text evidence="6">The sequence shown here is derived from an EMBL/GenBank/DDBJ whole genome shotgun (WGS) entry which is preliminary data.</text>
</comment>
<sequence>VPHYCCADTILEGYTIPAGTTVLPSLDSVLMDEDTWEEPLKFRPERFLNQGKIVKPDAFIPFSMGRRVCMGEALASMELFLYAASLIKRFELQPCTPGLPPARHFEEGIVCAPSPFKLRFLERTNC</sequence>
<keyword evidence="4 5" id="KW-0349">Heme</keyword>